<keyword evidence="2" id="KW-1185">Reference proteome</keyword>
<accession>A0A9D3XP68</accession>
<dbReference type="Proteomes" id="UP000827986">
    <property type="component" value="Unassembled WGS sequence"/>
</dbReference>
<dbReference type="AlphaFoldDB" id="A0A9D3XP68"/>
<name>A0A9D3XP68_9SAUR</name>
<proteinExistence type="predicted"/>
<gene>
    <name evidence="1" type="ORF">KIL84_004779</name>
</gene>
<sequence>MLLSMLQATHSVCGADPDRVVHKRQYAIFSIVLHLVQSFTHVQSGYEHYYIGIALAYTHFTRTPGQQRIWPTIGSRAGIGYLLLKMQPPSQIQHISGYTD</sequence>
<evidence type="ECO:0000313" key="1">
    <source>
        <dbReference type="EMBL" id="KAH1183287.1"/>
    </source>
</evidence>
<protein>
    <submittedName>
        <fullName evidence="1">Uncharacterized protein</fullName>
    </submittedName>
</protein>
<organism evidence="1 2">
    <name type="scientific">Mauremys mutica</name>
    <name type="common">yellowpond turtle</name>
    <dbReference type="NCBI Taxonomy" id="74926"/>
    <lineage>
        <taxon>Eukaryota</taxon>
        <taxon>Metazoa</taxon>
        <taxon>Chordata</taxon>
        <taxon>Craniata</taxon>
        <taxon>Vertebrata</taxon>
        <taxon>Euteleostomi</taxon>
        <taxon>Archelosauria</taxon>
        <taxon>Testudinata</taxon>
        <taxon>Testudines</taxon>
        <taxon>Cryptodira</taxon>
        <taxon>Durocryptodira</taxon>
        <taxon>Testudinoidea</taxon>
        <taxon>Geoemydidae</taxon>
        <taxon>Geoemydinae</taxon>
        <taxon>Mauremys</taxon>
    </lineage>
</organism>
<reference evidence="1" key="1">
    <citation type="submission" date="2021-09" db="EMBL/GenBank/DDBJ databases">
        <title>The genome of Mauremys mutica provides insights into the evolution of semi-aquatic lifestyle.</title>
        <authorList>
            <person name="Gong S."/>
            <person name="Gao Y."/>
        </authorList>
    </citation>
    <scope>NUCLEOTIDE SEQUENCE</scope>
    <source>
        <strain evidence="1">MM-2020</strain>
        <tissue evidence="1">Muscle</tissue>
    </source>
</reference>
<dbReference type="EMBL" id="JAHDVG010000466">
    <property type="protein sequence ID" value="KAH1183287.1"/>
    <property type="molecule type" value="Genomic_DNA"/>
</dbReference>
<evidence type="ECO:0000313" key="2">
    <source>
        <dbReference type="Proteomes" id="UP000827986"/>
    </source>
</evidence>
<comment type="caution">
    <text evidence="1">The sequence shown here is derived from an EMBL/GenBank/DDBJ whole genome shotgun (WGS) entry which is preliminary data.</text>
</comment>